<organism evidence="3 4">
    <name type="scientific">Pyxidicoccus fallax</name>
    <dbReference type="NCBI Taxonomy" id="394095"/>
    <lineage>
        <taxon>Bacteria</taxon>
        <taxon>Pseudomonadati</taxon>
        <taxon>Myxococcota</taxon>
        <taxon>Myxococcia</taxon>
        <taxon>Myxococcales</taxon>
        <taxon>Cystobacterineae</taxon>
        <taxon>Myxococcaceae</taxon>
        <taxon>Pyxidicoccus</taxon>
    </lineage>
</organism>
<gene>
    <name evidence="3" type="ORF">HG543_14535</name>
</gene>
<protein>
    <submittedName>
        <fullName evidence="3">Uncharacterized protein</fullName>
    </submittedName>
</protein>
<dbReference type="AlphaFoldDB" id="A0A848LHK5"/>
<dbReference type="RefSeq" id="WP_169345352.1">
    <property type="nucleotide sequence ID" value="NZ_JABBJJ010000055.1"/>
</dbReference>
<evidence type="ECO:0000256" key="1">
    <source>
        <dbReference type="SAM" id="MobiDB-lite"/>
    </source>
</evidence>
<name>A0A848LHK5_9BACT</name>
<comment type="caution">
    <text evidence="3">The sequence shown here is derived from an EMBL/GenBank/DDBJ whole genome shotgun (WGS) entry which is preliminary data.</text>
</comment>
<evidence type="ECO:0000313" key="3">
    <source>
        <dbReference type="EMBL" id="NMO16058.1"/>
    </source>
</evidence>
<accession>A0A848LHK5</accession>
<dbReference type="Proteomes" id="UP000518300">
    <property type="component" value="Unassembled WGS sequence"/>
</dbReference>
<dbReference type="EMBL" id="JABBJJ010000055">
    <property type="protein sequence ID" value="NMO16058.1"/>
    <property type="molecule type" value="Genomic_DNA"/>
</dbReference>
<keyword evidence="2" id="KW-0732">Signal</keyword>
<feature type="signal peptide" evidence="2">
    <location>
        <begin position="1"/>
        <end position="25"/>
    </location>
</feature>
<sequence>MKNLTVALVFCLSMASLFTSLRADALSSVRIEKGLSRPEPLSVLNRGDGKGGGKGGGDDKGGKDDDEEDEEEYRARARYAGLSQAAALELVDPGALEDVLRVRAGVKFGGR</sequence>
<proteinExistence type="predicted"/>
<reference evidence="3 4" key="1">
    <citation type="submission" date="2020-04" db="EMBL/GenBank/DDBJ databases">
        <title>Draft genome of Pyxidicoccus fallax type strain.</title>
        <authorList>
            <person name="Whitworth D.E."/>
        </authorList>
    </citation>
    <scope>NUCLEOTIDE SEQUENCE [LARGE SCALE GENOMIC DNA]</scope>
    <source>
        <strain evidence="3 4">DSM 14698</strain>
    </source>
</reference>
<evidence type="ECO:0000256" key="2">
    <source>
        <dbReference type="SAM" id="SignalP"/>
    </source>
</evidence>
<feature type="compositionally biased region" description="Basic and acidic residues" evidence="1">
    <location>
        <begin position="47"/>
        <end position="63"/>
    </location>
</feature>
<feature type="chain" id="PRO_5032524480" evidence="2">
    <location>
        <begin position="26"/>
        <end position="111"/>
    </location>
</feature>
<feature type="region of interest" description="Disordered" evidence="1">
    <location>
        <begin position="39"/>
        <end position="73"/>
    </location>
</feature>
<keyword evidence="4" id="KW-1185">Reference proteome</keyword>
<evidence type="ECO:0000313" key="4">
    <source>
        <dbReference type="Proteomes" id="UP000518300"/>
    </source>
</evidence>